<keyword evidence="3" id="KW-1185">Reference proteome</keyword>
<proteinExistence type="predicted"/>
<protein>
    <submittedName>
        <fullName evidence="2">Uncharacterized protein</fullName>
    </submittedName>
</protein>
<organism evidence="2 3">
    <name type="scientific">Platanthera guangdongensis</name>
    <dbReference type="NCBI Taxonomy" id="2320717"/>
    <lineage>
        <taxon>Eukaryota</taxon>
        <taxon>Viridiplantae</taxon>
        <taxon>Streptophyta</taxon>
        <taxon>Embryophyta</taxon>
        <taxon>Tracheophyta</taxon>
        <taxon>Spermatophyta</taxon>
        <taxon>Magnoliopsida</taxon>
        <taxon>Liliopsida</taxon>
        <taxon>Asparagales</taxon>
        <taxon>Orchidaceae</taxon>
        <taxon>Orchidoideae</taxon>
        <taxon>Orchideae</taxon>
        <taxon>Orchidinae</taxon>
        <taxon>Platanthera</taxon>
    </lineage>
</organism>
<keyword evidence="1" id="KW-0472">Membrane</keyword>
<keyword evidence="1" id="KW-0812">Transmembrane</keyword>
<dbReference type="Proteomes" id="UP001412067">
    <property type="component" value="Unassembled WGS sequence"/>
</dbReference>
<reference evidence="2 3" key="1">
    <citation type="journal article" date="2022" name="Nat. Plants">
        <title>Genomes of leafy and leafless Platanthera orchids illuminate the evolution of mycoheterotrophy.</title>
        <authorList>
            <person name="Li M.H."/>
            <person name="Liu K.W."/>
            <person name="Li Z."/>
            <person name="Lu H.C."/>
            <person name="Ye Q.L."/>
            <person name="Zhang D."/>
            <person name="Wang J.Y."/>
            <person name="Li Y.F."/>
            <person name="Zhong Z.M."/>
            <person name="Liu X."/>
            <person name="Yu X."/>
            <person name="Liu D.K."/>
            <person name="Tu X.D."/>
            <person name="Liu B."/>
            <person name="Hao Y."/>
            <person name="Liao X.Y."/>
            <person name="Jiang Y.T."/>
            <person name="Sun W.H."/>
            <person name="Chen J."/>
            <person name="Chen Y.Q."/>
            <person name="Ai Y."/>
            <person name="Zhai J.W."/>
            <person name="Wu S.S."/>
            <person name="Zhou Z."/>
            <person name="Hsiao Y.Y."/>
            <person name="Wu W.L."/>
            <person name="Chen Y.Y."/>
            <person name="Lin Y.F."/>
            <person name="Hsu J.L."/>
            <person name="Li C.Y."/>
            <person name="Wang Z.W."/>
            <person name="Zhao X."/>
            <person name="Zhong W.Y."/>
            <person name="Ma X.K."/>
            <person name="Ma L."/>
            <person name="Huang J."/>
            <person name="Chen G.Z."/>
            <person name="Huang M.Z."/>
            <person name="Huang L."/>
            <person name="Peng D.H."/>
            <person name="Luo Y.B."/>
            <person name="Zou S.Q."/>
            <person name="Chen S.P."/>
            <person name="Lan S."/>
            <person name="Tsai W.C."/>
            <person name="Van de Peer Y."/>
            <person name="Liu Z.J."/>
        </authorList>
    </citation>
    <scope>NUCLEOTIDE SEQUENCE [LARGE SCALE GENOMIC DNA]</scope>
    <source>
        <strain evidence="2">Lor288</strain>
    </source>
</reference>
<sequence length="84" mass="9927">MNDEKTKQKVIDVVADIYGMCSLILDFFSSFEIINFARVFLFFLNIYMVCCRYIWYVADKAESQRSQIAALLFLFFLNISIKSR</sequence>
<evidence type="ECO:0000313" key="3">
    <source>
        <dbReference type="Proteomes" id="UP001412067"/>
    </source>
</evidence>
<gene>
    <name evidence="2" type="ORF">KSP40_PGU021577</name>
</gene>
<dbReference type="EMBL" id="JBBWWR010000015">
    <property type="protein sequence ID" value="KAK8949954.1"/>
    <property type="molecule type" value="Genomic_DNA"/>
</dbReference>
<accession>A0ABR2LSU8</accession>
<feature type="transmembrane region" description="Helical" evidence="1">
    <location>
        <begin position="64"/>
        <end position="81"/>
    </location>
</feature>
<evidence type="ECO:0000313" key="2">
    <source>
        <dbReference type="EMBL" id="KAK8949954.1"/>
    </source>
</evidence>
<feature type="transmembrane region" description="Helical" evidence="1">
    <location>
        <begin position="39"/>
        <end position="58"/>
    </location>
</feature>
<comment type="caution">
    <text evidence="2">The sequence shown here is derived from an EMBL/GenBank/DDBJ whole genome shotgun (WGS) entry which is preliminary data.</text>
</comment>
<evidence type="ECO:0000256" key="1">
    <source>
        <dbReference type="SAM" id="Phobius"/>
    </source>
</evidence>
<name>A0ABR2LSU8_9ASPA</name>
<keyword evidence="1" id="KW-1133">Transmembrane helix</keyword>